<dbReference type="Proteomes" id="UP000697107">
    <property type="component" value="Unassembled WGS sequence"/>
</dbReference>
<sequence>NTPNFVVEKRRSQSIAQGEPDLVGVRQVRQMSILVRELKRELGAATMEEILPRTKRLMELLSLSIHNSHPEDDEEYE</sequence>
<evidence type="ECO:0000313" key="3">
    <source>
        <dbReference type="Proteomes" id="UP000760860"/>
    </source>
</evidence>
<gene>
    <name evidence="1" type="ORF">PC118_g24314</name>
    <name evidence="2" type="ORF">PC129_g23996</name>
</gene>
<evidence type="ECO:0000313" key="2">
    <source>
        <dbReference type="EMBL" id="KAG3199803.1"/>
    </source>
</evidence>
<dbReference type="Proteomes" id="UP000760860">
    <property type="component" value="Unassembled WGS sequence"/>
</dbReference>
<feature type="non-terminal residue" evidence="2">
    <location>
        <position position="1"/>
    </location>
</feature>
<dbReference type="VEuPathDB" id="FungiDB:PC110_g16197"/>
<comment type="caution">
    <text evidence="2">The sequence shown here is derived from an EMBL/GenBank/DDBJ whole genome shotgun (WGS) entry which is preliminary data.</text>
</comment>
<evidence type="ECO:0000313" key="1">
    <source>
        <dbReference type="EMBL" id="KAG2956786.1"/>
    </source>
</evidence>
<dbReference type="AlphaFoldDB" id="A0A8T1GTI9"/>
<accession>A0A8T1GTI9</accession>
<organism evidence="2 3">
    <name type="scientific">Phytophthora cactorum</name>
    <dbReference type="NCBI Taxonomy" id="29920"/>
    <lineage>
        <taxon>Eukaryota</taxon>
        <taxon>Sar</taxon>
        <taxon>Stramenopiles</taxon>
        <taxon>Oomycota</taxon>
        <taxon>Peronosporomycetes</taxon>
        <taxon>Peronosporales</taxon>
        <taxon>Peronosporaceae</taxon>
        <taxon>Phytophthora</taxon>
    </lineage>
</organism>
<dbReference type="EMBL" id="RCML01002892">
    <property type="protein sequence ID" value="KAG2956786.1"/>
    <property type="molecule type" value="Genomic_DNA"/>
</dbReference>
<name>A0A8T1GTI9_9STRA</name>
<reference evidence="2" key="1">
    <citation type="submission" date="2018-05" db="EMBL/GenBank/DDBJ databases">
        <title>Effector identification in a new, highly contiguous assembly of the strawberry crown rot pathogen Phytophthora cactorum.</title>
        <authorList>
            <person name="Armitage A.D."/>
            <person name="Nellist C.F."/>
            <person name="Bates H."/>
            <person name="Vickerstaff R.J."/>
            <person name="Harrison R.J."/>
        </authorList>
    </citation>
    <scope>NUCLEOTIDE SEQUENCE</scope>
    <source>
        <strain evidence="1">P415</strain>
        <strain evidence="2">P421</strain>
    </source>
</reference>
<proteinExistence type="predicted"/>
<protein>
    <submittedName>
        <fullName evidence="2">Uncharacterized protein</fullName>
    </submittedName>
</protein>
<dbReference type="EMBL" id="RCMV01003131">
    <property type="protein sequence ID" value="KAG3199803.1"/>
    <property type="molecule type" value="Genomic_DNA"/>
</dbReference>